<dbReference type="PIRSF" id="PIRSF003170">
    <property type="entry name" value="Pet18p"/>
    <property type="match status" value="1"/>
</dbReference>
<feature type="binding site" evidence="3">
    <location>
        <position position="44"/>
    </location>
    <ligand>
        <name>substrate</name>
    </ligand>
</feature>
<name>A0A1M5MWS0_9RHOB</name>
<organism evidence="5 6">
    <name type="scientific">Cognatishimia maritima</name>
    <dbReference type="NCBI Taxonomy" id="870908"/>
    <lineage>
        <taxon>Bacteria</taxon>
        <taxon>Pseudomonadati</taxon>
        <taxon>Pseudomonadota</taxon>
        <taxon>Alphaproteobacteria</taxon>
        <taxon>Rhodobacterales</taxon>
        <taxon>Paracoccaceae</taxon>
        <taxon>Cognatishimia</taxon>
    </lineage>
</organism>
<dbReference type="Proteomes" id="UP000184211">
    <property type="component" value="Unassembled WGS sequence"/>
</dbReference>
<evidence type="ECO:0000313" key="5">
    <source>
        <dbReference type="EMBL" id="SHG81776.1"/>
    </source>
</evidence>
<comment type="catalytic activity">
    <reaction evidence="1">
        <text>4-amino-5-aminomethyl-2-methylpyrimidine + H2O = 4-amino-5-hydroxymethyl-2-methylpyrimidine + NH4(+)</text>
        <dbReference type="Rhea" id="RHEA:31799"/>
        <dbReference type="ChEBI" id="CHEBI:15377"/>
        <dbReference type="ChEBI" id="CHEBI:16892"/>
        <dbReference type="ChEBI" id="CHEBI:28938"/>
        <dbReference type="ChEBI" id="CHEBI:63416"/>
        <dbReference type="EC" id="3.5.99.2"/>
    </reaction>
</comment>
<dbReference type="InterPro" id="IPR050967">
    <property type="entry name" value="Thiamine_Salvage_TenA"/>
</dbReference>
<dbReference type="EC" id="3.5.99.2" evidence="1"/>
<dbReference type="CDD" id="cd19358">
    <property type="entry name" value="TenA_E_Spr0628-like"/>
    <property type="match status" value="1"/>
</dbReference>
<evidence type="ECO:0000256" key="2">
    <source>
        <dbReference type="PIRSR" id="PIRSR003170-1"/>
    </source>
</evidence>
<dbReference type="GO" id="GO:0009228">
    <property type="term" value="P:thiamine biosynthetic process"/>
    <property type="evidence" value="ECO:0007669"/>
    <property type="project" value="UniProtKB-KW"/>
</dbReference>
<dbReference type="Pfam" id="PF03070">
    <property type="entry name" value="TENA_THI-4"/>
    <property type="match status" value="1"/>
</dbReference>
<dbReference type="RefSeq" id="WP_072791932.1">
    <property type="nucleotide sequence ID" value="NZ_FQWM01000002.1"/>
</dbReference>
<comment type="catalytic activity">
    <reaction evidence="1">
        <text>thiamine + H2O = 5-(2-hydroxyethyl)-4-methylthiazole + 4-amino-5-hydroxymethyl-2-methylpyrimidine + H(+)</text>
        <dbReference type="Rhea" id="RHEA:17509"/>
        <dbReference type="ChEBI" id="CHEBI:15377"/>
        <dbReference type="ChEBI" id="CHEBI:15378"/>
        <dbReference type="ChEBI" id="CHEBI:16892"/>
        <dbReference type="ChEBI" id="CHEBI:17957"/>
        <dbReference type="ChEBI" id="CHEBI:18385"/>
        <dbReference type="EC" id="3.5.99.2"/>
    </reaction>
</comment>
<dbReference type="UniPathway" id="UPA00060"/>
<dbReference type="GO" id="GO:0009229">
    <property type="term" value="P:thiamine diphosphate biosynthetic process"/>
    <property type="evidence" value="ECO:0007669"/>
    <property type="project" value="UniProtKB-UniPathway"/>
</dbReference>
<protein>
    <recommendedName>
        <fullName evidence="1">Aminopyrimidine aminohydrolase</fullName>
        <ecNumber evidence="1">3.5.99.2</ecNumber>
    </recommendedName>
</protein>
<keyword evidence="6" id="KW-1185">Reference proteome</keyword>
<keyword evidence="1" id="KW-0784">Thiamine biosynthesis</keyword>
<evidence type="ECO:0000313" key="6">
    <source>
        <dbReference type="Proteomes" id="UP000184211"/>
    </source>
</evidence>
<evidence type="ECO:0000256" key="1">
    <source>
        <dbReference type="PIRNR" id="PIRNR003170"/>
    </source>
</evidence>
<dbReference type="EMBL" id="FQWM01000002">
    <property type="protein sequence ID" value="SHG81776.1"/>
    <property type="molecule type" value="Genomic_DNA"/>
</dbReference>
<dbReference type="AlphaFoldDB" id="A0A1M5MWS0"/>
<feature type="domain" description="Thiaminase-2/PQQC" evidence="4">
    <location>
        <begin position="13"/>
        <end position="210"/>
    </location>
</feature>
<feature type="binding site" evidence="3">
    <location>
        <position position="82"/>
    </location>
    <ligand>
        <name>substrate</name>
    </ligand>
</feature>
<dbReference type="PANTHER" id="PTHR43198:SF2">
    <property type="entry name" value="SI:CH1073-67J19.1-RELATED"/>
    <property type="match status" value="1"/>
</dbReference>
<comment type="function">
    <text evidence="1">Catalyzes an amino-pyrimidine hydrolysis reaction at the C5' of the pyrimidine moiety of thiamine compounds, a reaction that is part of a thiamine salvage pathway. Thus, catalyzes the conversion of 4-amino-5-aminomethyl-2-methylpyrimidine to 4-amino-5-hydroxymethyl-2-methylpyrimidine (HMP).</text>
</comment>
<feature type="active site" description="Proton donor" evidence="2">
    <location>
        <position position="202"/>
    </location>
</feature>
<comment type="similarity">
    <text evidence="1">Belongs to the TenA family.</text>
</comment>
<dbReference type="PANTHER" id="PTHR43198">
    <property type="entry name" value="BIFUNCTIONAL TH2 PROTEIN"/>
    <property type="match status" value="1"/>
</dbReference>
<reference evidence="6" key="1">
    <citation type="submission" date="2016-11" db="EMBL/GenBank/DDBJ databases">
        <authorList>
            <person name="Varghese N."/>
            <person name="Submissions S."/>
        </authorList>
    </citation>
    <scope>NUCLEOTIDE SEQUENCE [LARGE SCALE GENOMIC DNA]</scope>
    <source>
        <strain evidence="6">DSM 28223</strain>
    </source>
</reference>
<dbReference type="InterPro" id="IPR004305">
    <property type="entry name" value="Thiaminase-2/PQQC"/>
</dbReference>
<accession>A0A1M5MWS0</accession>
<evidence type="ECO:0000259" key="4">
    <source>
        <dbReference type="Pfam" id="PF03070"/>
    </source>
</evidence>
<comment type="pathway">
    <text evidence="1">Cofactor biosynthesis; thiamine diphosphate biosynthesis.</text>
</comment>
<gene>
    <name evidence="5" type="ORF">SAMN04488044_1359</name>
</gene>
<proteinExistence type="inferred from homology"/>
<dbReference type="OrthoDB" id="3711545at2"/>
<dbReference type="InterPro" id="IPR026285">
    <property type="entry name" value="TenA_E"/>
</dbReference>
<dbReference type="STRING" id="870908.SAMN04488044_1359"/>
<keyword evidence="1" id="KW-0378">Hydrolase</keyword>
<feature type="binding site" evidence="3">
    <location>
        <position position="132"/>
    </location>
    <ligand>
        <name>substrate</name>
    </ligand>
</feature>
<dbReference type="GO" id="GO:0050334">
    <property type="term" value="F:thiaminase activity"/>
    <property type="evidence" value="ECO:0007669"/>
    <property type="project" value="UniProtKB-UniRule"/>
</dbReference>
<sequence>MRPTDMLKMKAAEDWILATRHPFTAALADGTLKSDLMRGYLQQDYLFIDQFVRLLATTIAHAPTLADSVPAAQFLGVITGPENTYFLRSFEALDIQPEADPAPETVNFQNLMEEARLSGRYEIMLAVLVVAEWVYLEWATPFADRIDDLPFWFGEWIALHCGEGFEGVVDYLRGQLDTVWDGLEPHEQAMVEEYFCEAVKRERAFFEGAWAGFPVAS</sequence>
<dbReference type="Gene3D" id="1.20.910.10">
    <property type="entry name" value="Heme oxygenase-like"/>
    <property type="match status" value="1"/>
</dbReference>
<dbReference type="InterPro" id="IPR016084">
    <property type="entry name" value="Haem_Oase-like_multi-hlx"/>
</dbReference>
<evidence type="ECO:0000256" key="3">
    <source>
        <dbReference type="PIRSR" id="PIRSR003170-2"/>
    </source>
</evidence>
<dbReference type="SUPFAM" id="SSF48613">
    <property type="entry name" value="Heme oxygenase-like"/>
    <property type="match status" value="1"/>
</dbReference>
<dbReference type="GO" id="GO:0005829">
    <property type="term" value="C:cytosol"/>
    <property type="evidence" value="ECO:0007669"/>
    <property type="project" value="TreeGrafter"/>
</dbReference>